<organism evidence="1 2">
    <name type="scientific">Romanomermis culicivorax</name>
    <name type="common">Nematode worm</name>
    <dbReference type="NCBI Taxonomy" id="13658"/>
    <lineage>
        <taxon>Eukaryota</taxon>
        <taxon>Metazoa</taxon>
        <taxon>Ecdysozoa</taxon>
        <taxon>Nematoda</taxon>
        <taxon>Enoplea</taxon>
        <taxon>Dorylaimia</taxon>
        <taxon>Mermithida</taxon>
        <taxon>Mermithoidea</taxon>
        <taxon>Mermithidae</taxon>
        <taxon>Romanomermis</taxon>
    </lineage>
</organism>
<evidence type="ECO:0000313" key="2">
    <source>
        <dbReference type="WBParaSite" id="nRc.2.0.1.t00866-RA"/>
    </source>
</evidence>
<keyword evidence="1" id="KW-1185">Reference proteome</keyword>
<dbReference type="WBParaSite" id="nRc.2.0.1.t00866-RA">
    <property type="protein sequence ID" value="nRc.2.0.1.t00866-RA"/>
    <property type="gene ID" value="nRc.2.0.1.g00866"/>
</dbReference>
<name>A0A915HHS3_ROMCU</name>
<sequence length="59" mass="7160">MQIFISRFDVFLFNSDRPMPDEIFVTVDRKIRMIVNNFVAAKDLQYCWMINRNLTTNDR</sequence>
<proteinExistence type="predicted"/>
<dbReference type="Proteomes" id="UP000887565">
    <property type="component" value="Unplaced"/>
</dbReference>
<dbReference type="AlphaFoldDB" id="A0A915HHS3"/>
<reference evidence="2" key="1">
    <citation type="submission" date="2022-11" db="UniProtKB">
        <authorList>
            <consortium name="WormBaseParasite"/>
        </authorList>
    </citation>
    <scope>IDENTIFICATION</scope>
</reference>
<protein>
    <submittedName>
        <fullName evidence="2">Uncharacterized protein</fullName>
    </submittedName>
</protein>
<accession>A0A915HHS3</accession>
<evidence type="ECO:0000313" key="1">
    <source>
        <dbReference type="Proteomes" id="UP000887565"/>
    </source>
</evidence>